<dbReference type="OrthoDB" id="5857238at2759"/>
<gene>
    <name evidence="1" type="ORF">OESDEN_13108</name>
</gene>
<evidence type="ECO:0000313" key="2">
    <source>
        <dbReference type="Proteomes" id="UP000053660"/>
    </source>
</evidence>
<accession>A0A0B1SQD1</accession>
<evidence type="ECO:0000313" key="1">
    <source>
        <dbReference type="EMBL" id="KHJ87124.1"/>
    </source>
</evidence>
<keyword evidence="2" id="KW-1185">Reference proteome</keyword>
<proteinExistence type="predicted"/>
<protein>
    <submittedName>
        <fullName evidence="1">Uncharacterized protein</fullName>
    </submittedName>
</protein>
<dbReference type="Proteomes" id="UP000053660">
    <property type="component" value="Unassembled WGS sequence"/>
</dbReference>
<organism evidence="1 2">
    <name type="scientific">Oesophagostomum dentatum</name>
    <name type="common">Nodular worm</name>
    <dbReference type="NCBI Taxonomy" id="61180"/>
    <lineage>
        <taxon>Eukaryota</taxon>
        <taxon>Metazoa</taxon>
        <taxon>Ecdysozoa</taxon>
        <taxon>Nematoda</taxon>
        <taxon>Chromadorea</taxon>
        <taxon>Rhabditida</taxon>
        <taxon>Rhabditina</taxon>
        <taxon>Rhabditomorpha</taxon>
        <taxon>Strongyloidea</taxon>
        <taxon>Strongylidae</taxon>
        <taxon>Oesophagostomum</taxon>
    </lineage>
</organism>
<sequence length="129" mass="13625">MKSSSALEEFLRLCEEYDEHDEGEVDGSGHSIVALSSSDVVSSSTAGSSDVFLSGSGGSSTTVPNSHVDVAGSFSGYTKSTVKETTTGRAHSTPNFPPDDAVGFWIYPDEVPIALKKATLRITAKYLMK</sequence>
<dbReference type="AlphaFoldDB" id="A0A0B1SQD1"/>
<name>A0A0B1SQD1_OESDE</name>
<reference evidence="1 2" key="1">
    <citation type="submission" date="2014-03" db="EMBL/GenBank/DDBJ databases">
        <title>Draft genome of the hookworm Oesophagostomum dentatum.</title>
        <authorList>
            <person name="Mitreva M."/>
        </authorList>
    </citation>
    <scope>NUCLEOTIDE SEQUENCE [LARGE SCALE GENOMIC DNA]</scope>
    <source>
        <strain evidence="1 2">OD-Hann</strain>
    </source>
</reference>
<dbReference type="EMBL" id="KN558491">
    <property type="protein sequence ID" value="KHJ87124.1"/>
    <property type="molecule type" value="Genomic_DNA"/>
</dbReference>